<dbReference type="AlphaFoldDB" id="S8G1Z8"/>
<evidence type="ECO:0000313" key="2">
    <source>
        <dbReference type="EMBL" id="EPT04345.1"/>
    </source>
</evidence>
<reference evidence="2 3" key="1">
    <citation type="journal article" date="2012" name="Science">
        <title>The Paleozoic origin of enzymatic lignin decomposition reconstructed from 31 fungal genomes.</title>
        <authorList>
            <person name="Floudas D."/>
            <person name="Binder M."/>
            <person name="Riley R."/>
            <person name="Barry K."/>
            <person name="Blanchette R.A."/>
            <person name="Henrissat B."/>
            <person name="Martinez A.T."/>
            <person name="Otillar R."/>
            <person name="Spatafora J.W."/>
            <person name="Yadav J.S."/>
            <person name="Aerts A."/>
            <person name="Benoit I."/>
            <person name="Boyd A."/>
            <person name="Carlson A."/>
            <person name="Copeland A."/>
            <person name="Coutinho P.M."/>
            <person name="de Vries R.P."/>
            <person name="Ferreira P."/>
            <person name="Findley K."/>
            <person name="Foster B."/>
            <person name="Gaskell J."/>
            <person name="Glotzer D."/>
            <person name="Gorecki P."/>
            <person name="Heitman J."/>
            <person name="Hesse C."/>
            <person name="Hori C."/>
            <person name="Igarashi K."/>
            <person name="Jurgens J.A."/>
            <person name="Kallen N."/>
            <person name="Kersten P."/>
            <person name="Kohler A."/>
            <person name="Kuees U."/>
            <person name="Kumar T.K.A."/>
            <person name="Kuo A."/>
            <person name="LaButti K."/>
            <person name="Larrondo L.F."/>
            <person name="Lindquist E."/>
            <person name="Ling A."/>
            <person name="Lombard V."/>
            <person name="Lucas S."/>
            <person name="Lundell T."/>
            <person name="Martin R."/>
            <person name="McLaughlin D.J."/>
            <person name="Morgenstern I."/>
            <person name="Morin E."/>
            <person name="Murat C."/>
            <person name="Nagy L.G."/>
            <person name="Nolan M."/>
            <person name="Ohm R.A."/>
            <person name="Patyshakuliyeva A."/>
            <person name="Rokas A."/>
            <person name="Ruiz-Duenas F.J."/>
            <person name="Sabat G."/>
            <person name="Salamov A."/>
            <person name="Samejima M."/>
            <person name="Schmutz J."/>
            <person name="Slot J.C."/>
            <person name="St John F."/>
            <person name="Stenlid J."/>
            <person name="Sun H."/>
            <person name="Sun S."/>
            <person name="Syed K."/>
            <person name="Tsang A."/>
            <person name="Wiebenga A."/>
            <person name="Young D."/>
            <person name="Pisabarro A."/>
            <person name="Eastwood D.C."/>
            <person name="Martin F."/>
            <person name="Cullen D."/>
            <person name="Grigoriev I.V."/>
            <person name="Hibbett D.S."/>
        </authorList>
    </citation>
    <scope>NUCLEOTIDE SEQUENCE</scope>
    <source>
        <strain evidence="3">FP-58527</strain>
    </source>
</reference>
<name>S8G1Z8_FOMSC</name>
<evidence type="ECO:0000313" key="3">
    <source>
        <dbReference type="Proteomes" id="UP000015241"/>
    </source>
</evidence>
<dbReference type="EMBL" id="KE504127">
    <property type="protein sequence ID" value="EPT04345.1"/>
    <property type="molecule type" value="Genomic_DNA"/>
</dbReference>
<feature type="compositionally biased region" description="Acidic residues" evidence="1">
    <location>
        <begin position="45"/>
        <end position="62"/>
    </location>
</feature>
<accession>S8G1Z8</accession>
<proteinExistence type="predicted"/>
<dbReference type="InParanoid" id="S8G1Z8"/>
<dbReference type="Proteomes" id="UP000015241">
    <property type="component" value="Unassembled WGS sequence"/>
</dbReference>
<keyword evidence="3" id="KW-1185">Reference proteome</keyword>
<feature type="region of interest" description="Disordered" evidence="1">
    <location>
        <begin position="19"/>
        <end position="62"/>
    </location>
</feature>
<dbReference type="HOGENOM" id="CLU_024804_0_0_1"/>
<feature type="compositionally biased region" description="Basic and acidic residues" evidence="1">
    <location>
        <begin position="33"/>
        <end position="44"/>
    </location>
</feature>
<dbReference type="eggNOG" id="ENOG502RCEM">
    <property type="taxonomic scope" value="Eukaryota"/>
</dbReference>
<dbReference type="OrthoDB" id="3215905at2759"/>
<evidence type="ECO:0000256" key="1">
    <source>
        <dbReference type="SAM" id="MobiDB-lite"/>
    </source>
</evidence>
<organism evidence="2 3">
    <name type="scientific">Fomitopsis schrenkii</name>
    <name type="common">Brown rot fungus</name>
    <dbReference type="NCBI Taxonomy" id="2126942"/>
    <lineage>
        <taxon>Eukaryota</taxon>
        <taxon>Fungi</taxon>
        <taxon>Dikarya</taxon>
        <taxon>Basidiomycota</taxon>
        <taxon>Agaricomycotina</taxon>
        <taxon>Agaricomycetes</taxon>
        <taxon>Polyporales</taxon>
        <taxon>Fomitopsis</taxon>
    </lineage>
</organism>
<gene>
    <name evidence="2" type="ORF">FOMPIDRAFT_1014196</name>
</gene>
<sequence>MEEAVSYYTGVSSQPMLIYRSGKQQWSPPKGPEAFRRPKERAQLAEDEDAEDEDDEGVDEDDVYEGSVDKNMVVGPVTIWIGVSRDTTSAMAAHGAAQDVLALLKDYKITDVDVDFRESTYVREAGPRLHKPVGDLNPHVDVVSPLTPALGLSIQGTMAVYLAEGGDSNRLLGLTCRHVLFPAKDNNVDCIYSPDRIVTQGLVDKAEAAVDALGELLKQVNHTRNKRGSPVLGHVLRSPAITLGVGPQHFTEDYGIFLVKRHTLGEGFQGNKIDLGTKLDAAEFTLKCYPRADADLKFRFPNDRLLPLVGTISDDLMRHPDMWDSTGEPCLLVVKNGSATGTTIGRANGVFSVVRDYFNDPSIHQTSMEGVLGNGDSGSIIADIRGRIGGMLTGGSGNMEISDITYATPFWWLLEHIQANGFPNAHLNVVT</sequence>
<protein>
    <submittedName>
        <fullName evidence="2">Uncharacterized protein</fullName>
    </submittedName>
</protein>